<accession>A0ABY1LEN6</accession>
<gene>
    <name evidence="8" type="ORF">SAMN05421800_13410</name>
</gene>
<keyword evidence="9" id="KW-1185">Reference proteome</keyword>
<evidence type="ECO:0000256" key="2">
    <source>
        <dbReference type="ARBA" id="ARBA00022714"/>
    </source>
</evidence>
<evidence type="ECO:0000256" key="1">
    <source>
        <dbReference type="ARBA" id="ARBA00010914"/>
    </source>
</evidence>
<dbReference type="SUPFAM" id="SSF54292">
    <property type="entry name" value="2Fe-2S ferredoxin-like"/>
    <property type="match status" value="1"/>
</dbReference>
<dbReference type="Pfam" id="PF00111">
    <property type="entry name" value="Fer2"/>
    <property type="match status" value="1"/>
</dbReference>
<keyword evidence="4" id="KW-0408">Iron</keyword>
<feature type="domain" description="2Fe-2S ferredoxin-type" evidence="7">
    <location>
        <begin position="24"/>
        <end position="98"/>
    </location>
</feature>
<comment type="caution">
    <text evidence="8">The sequence shown here is derived from an EMBL/GenBank/DDBJ whole genome shotgun (WGS) entry which is preliminary data.</text>
</comment>
<evidence type="ECO:0000256" key="3">
    <source>
        <dbReference type="ARBA" id="ARBA00022723"/>
    </source>
</evidence>
<dbReference type="InterPro" id="IPR001055">
    <property type="entry name" value="Adrenodoxin-like"/>
</dbReference>
<dbReference type="EMBL" id="FUZE01000034">
    <property type="protein sequence ID" value="SKC11025.1"/>
    <property type="molecule type" value="Genomic_DNA"/>
</dbReference>
<comment type="similarity">
    <text evidence="1">Belongs to the adrenodoxin/putidaredoxin family.</text>
</comment>
<dbReference type="Proteomes" id="UP000190669">
    <property type="component" value="Unassembled WGS sequence"/>
</dbReference>
<dbReference type="Gene3D" id="3.10.20.30">
    <property type="match status" value="1"/>
</dbReference>
<dbReference type="RefSeq" id="WP_123920805.1">
    <property type="nucleotide sequence ID" value="NZ_CP033934.1"/>
</dbReference>
<reference evidence="8 9" key="1">
    <citation type="submission" date="2017-02" db="EMBL/GenBank/DDBJ databases">
        <authorList>
            <person name="Varghese N."/>
            <person name="Submissions S."/>
        </authorList>
    </citation>
    <scope>NUCLEOTIDE SEQUENCE [LARGE SCALE GENOMIC DNA]</scope>
    <source>
        <strain evidence="8 9">DSM 16775</strain>
    </source>
</reference>
<comment type="cofactor">
    <cofactor evidence="6">
        <name>[2Fe-2S] cluster</name>
        <dbReference type="ChEBI" id="CHEBI:190135"/>
    </cofactor>
</comment>
<organism evidence="8 9">
    <name type="scientific">Chryseobacterium balustinum</name>
    <dbReference type="NCBI Taxonomy" id="246"/>
    <lineage>
        <taxon>Bacteria</taxon>
        <taxon>Pseudomonadati</taxon>
        <taxon>Bacteroidota</taxon>
        <taxon>Flavobacteriia</taxon>
        <taxon>Flavobacteriales</taxon>
        <taxon>Weeksellaceae</taxon>
        <taxon>Chryseobacterium group</taxon>
        <taxon>Chryseobacterium</taxon>
    </lineage>
</organism>
<protein>
    <submittedName>
        <fullName evidence="8">Ferredoxin, 2Fe-2S</fullName>
    </submittedName>
</protein>
<keyword evidence="2" id="KW-0001">2Fe-2S</keyword>
<evidence type="ECO:0000313" key="8">
    <source>
        <dbReference type="EMBL" id="SKC11025.1"/>
    </source>
</evidence>
<keyword evidence="5" id="KW-0411">Iron-sulfur</keyword>
<evidence type="ECO:0000256" key="4">
    <source>
        <dbReference type="ARBA" id="ARBA00023004"/>
    </source>
</evidence>
<dbReference type="PANTHER" id="PTHR23426:SF65">
    <property type="entry name" value="FERREDOXIN-2, MITOCHONDRIAL"/>
    <property type="match status" value="1"/>
</dbReference>
<dbReference type="PANTHER" id="PTHR23426">
    <property type="entry name" value="FERREDOXIN/ADRENODOXIN"/>
    <property type="match status" value="1"/>
</dbReference>
<dbReference type="InterPro" id="IPR012675">
    <property type="entry name" value="Beta-grasp_dom_sf"/>
</dbReference>
<proteinExistence type="inferred from homology"/>
<name>A0ABY1LEN6_9FLAO</name>
<evidence type="ECO:0000259" key="7">
    <source>
        <dbReference type="Pfam" id="PF00111"/>
    </source>
</evidence>
<dbReference type="InterPro" id="IPR001041">
    <property type="entry name" value="2Fe-2S_ferredoxin-type"/>
</dbReference>
<keyword evidence="3" id="KW-0479">Metal-binding</keyword>
<evidence type="ECO:0000256" key="6">
    <source>
        <dbReference type="ARBA" id="ARBA00034078"/>
    </source>
</evidence>
<evidence type="ECO:0000313" key="9">
    <source>
        <dbReference type="Proteomes" id="UP000190669"/>
    </source>
</evidence>
<evidence type="ECO:0000256" key="5">
    <source>
        <dbReference type="ARBA" id="ARBA00023014"/>
    </source>
</evidence>
<dbReference type="InterPro" id="IPR036010">
    <property type="entry name" value="2Fe-2S_ferredoxin-like_sf"/>
</dbReference>
<sequence>MKNTIDKELDINITVKDQDGIVHTLTCPVDMGLTLKDICKVYELSMEAVCGGMAMCATCHCFILNDIELPEKGDIEEALLSELFTSNNTSRLACQIQITKELNGLSIEIAAN</sequence>